<evidence type="ECO:0000259" key="1">
    <source>
        <dbReference type="PROSITE" id="PS51186"/>
    </source>
</evidence>
<proteinExistence type="predicted"/>
<dbReference type="CDD" id="cd04301">
    <property type="entry name" value="NAT_SF"/>
    <property type="match status" value="1"/>
</dbReference>
<dbReference type="PROSITE" id="PS51186">
    <property type="entry name" value="GNAT"/>
    <property type="match status" value="1"/>
</dbReference>
<accession>A0AAJ0GG28</accession>
<dbReference type="EMBL" id="JAWDJX010000004">
    <property type="protein sequence ID" value="KAK3056872.1"/>
    <property type="molecule type" value="Genomic_DNA"/>
</dbReference>
<dbReference type="InterPro" id="IPR000182">
    <property type="entry name" value="GNAT_dom"/>
</dbReference>
<dbReference type="Proteomes" id="UP001271007">
    <property type="component" value="Unassembled WGS sequence"/>
</dbReference>
<feature type="domain" description="N-acetyltransferase" evidence="1">
    <location>
        <begin position="7"/>
        <end position="198"/>
    </location>
</feature>
<organism evidence="2 3">
    <name type="scientific">Extremus antarcticus</name>
    <dbReference type="NCBI Taxonomy" id="702011"/>
    <lineage>
        <taxon>Eukaryota</taxon>
        <taxon>Fungi</taxon>
        <taxon>Dikarya</taxon>
        <taxon>Ascomycota</taxon>
        <taxon>Pezizomycotina</taxon>
        <taxon>Dothideomycetes</taxon>
        <taxon>Dothideomycetidae</taxon>
        <taxon>Mycosphaerellales</taxon>
        <taxon>Extremaceae</taxon>
        <taxon>Extremus</taxon>
    </lineage>
</organism>
<keyword evidence="3" id="KW-1185">Reference proteome</keyword>
<evidence type="ECO:0000313" key="3">
    <source>
        <dbReference type="Proteomes" id="UP001271007"/>
    </source>
</evidence>
<dbReference type="Pfam" id="PF13302">
    <property type="entry name" value="Acetyltransf_3"/>
    <property type="match status" value="1"/>
</dbReference>
<dbReference type="PANTHER" id="PTHR43415">
    <property type="entry name" value="SPERMIDINE N(1)-ACETYLTRANSFERASE"/>
    <property type="match status" value="1"/>
</dbReference>
<dbReference type="PANTHER" id="PTHR43415:SF3">
    <property type="entry name" value="GNAT-FAMILY ACETYLTRANSFERASE"/>
    <property type="match status" value="1"/>
</dbReference>
<dbReference type="Gene3D" id="3.40.630.30">
    <property type="match status" value="1"/>
</dbReference>
<protein>
    <recommendedName>
        <fullName evidence="1">N-acetyltransferase domain-containing protein</fullName>
    </recommendedName>
</protein>
<reference evidence="2" key="1">
    <citation type="submission" date="2023-04" db="EMBL/GenBank/DDBJ databases">
        <title>Black Yeasts Isolated from many extreme environments.</title>
        <authorList>
            <person name="Coleine C."/>
            <person name="Stajich J.E."/>
            <person name="Selbmann L."/>
        </authorList>
    </citation>
    <scope>NUCLEOTIDE SEQUENCE</scope>
    <source>
        <strain evidence="2">CCFEE 5312</strain>
    </source>
</reference>
<sequence length="205" mass="23716">MFYTDRLMIRSFDPDTDLNLMTQWLNDVEIMSAISLHPPVACSKADAKKFMEKIVQKESKLPFFLVCEKPTPGTDPASLGKHEDLFSKDGTARYPFFGILNMGSPDEMHFATRVVRWGIAFDRDHQDRGYGSELLQWAAEYCFKTLGAHKVELDVSAANVRALHVYEKVGFKKEGLRKKRFWINGHWEDMVEMGFLEEDWFATHQ</sequence>
<comment type="caution">
    <text evidence="2">The sequence shown here is derived from an EMBL/GenBank/DDBJ whole genome shotgun (WGS) entry which is preliminary data.</text>
</comment>
<dbReference type="AlphaFoldDB" id="A0AAJ0GG28"/>
<dbReference type="GO" id="GO:0016747">
    <property type="term" value="F:acyltransferase activity, transferring groups other than amino-acyl groups"/>
    <property type="evidence" value="ECO:0007669"/>
    <property type="project" value="InterPro"/>
</dbReference>
<gene>
    <name evidence="2" type="ORF">LTR09_001910</name>
</gene>
<name>A0AAJ0GG28_9PEZI</name>
<dbReference type="SUPFAM" id="SSF55729">
    <property type="entry name" value="Acyl-CoA N-acyltransferases (Nat)"/>
    <property type="match status" value="1"/>
</dbReference>
<dbReference type="InterPro" id="IPR016181">
    <property type="entry name" value="Acyl_CoA_acyltransferase"/>
</dbReference>
<evidence type="ECO:0000313" key="2">
    <source>
        <dbReference type="EMBL" id="KAK3056872.1"/>
    </source>
</evidence>